<gene>
    <name evidence="12" type="ORF">E2I00_004533</name>
</gene>
<dbReference type="Proteomes" id="UP000437017">
    <property type="component" value="Unassembled WGS sequence"/>
</dbReference>
<dbReference type="GO" id="GO:0006006">
    <property type="term" value="P:glucose metabolic process"/>
    <property type="evidence" value="ECO:0007669"/>
    <property type="project" value="UniProtKB-KW"/>
</dbReference>
<dbReference type="InterPro" id="IPR022675">
    <property type="entry name" value="G6P_DH_C"/>
</dbReference>
<proteinExistence type="inferred from homology"/>
<dbReference type="SUPFAM" id="SSF55347">
    <property type="entry name" value="Glyceraldehyde-3-phosphate dehydrogenase-like, C-terminal domain"/>
    <property type="match status" value="1"/>
</dbReference>
<evidence type="ECO:0000256" key="2">
    <source>
        <dbReference type="ARBA" id="ARBA00009975"/>
    </source>
</evidence>
<comment type="caution">
    <text evidence="12">The sequence shown here is derived from an EMBL/GenBank/DDBJ whole genome shotgun (WGS) entry which is preliminary data.</text>
</comment>
<dbReference type="InterPro" id="IPR036291">
    <property type="entry name" value="NAD(P)-bd_dom_sf"/>
</dbReference>
<evidence type="ECO:0000256" key="3">
    <source>
        <dbReference type="ARBA" id="ARBA00013019"/>
    </source>
</evidence>
<dbReference type="UniPathway" id="UPA00115"/>
<accession>A0A643BL32</accession>
<dbReference type="PROSITE" id="PS00069">
    <property type="entry name" value="G6P_DEHYDROGENASE"/>
    <property type="match status" value="1"/>
</dbReference>
<keyword evidence="13" id="KW-1185">Reference proteome</keyword>
<protein>
    <recommendedName>
        <fullName evidence="3">glucose-6-phosphate dehydrogenase (NADP(+))</fullName>
        <ecNumber evidence="3">1.1.1.49</ecNumber>
    </recommendedName>
</protein>
<keyword evidence="6" id="KW-0560">Oxidoreductase</keyword>
<feature type="non-terminal residue" evidence="12">
    <location>
        <position position="366"/>
    </location>
</feature>
<comment type="subunit">
    <text evidence="8">Homotetramer; dimer of dimers. Interacts with SIRT2; the interaction is enhanced by H(2)O(2) treatment. Forms a ternary complex with ALDOB and TP53; this interaction is direct. ALDOB stabilizes the complex inhibiting G6PD activity and keeping oxidative pentose phosphate metabolism in check.</text>
</comment>
<dbReference type="GO" id="GO:0005829">
    <property type="term" value="C:cytosol"/>
    <property type="evidence" value="ECO:0007669"/>
    <property type="project" value="TreeGrafter"/>
</dbReference>
<reference evidence="12 13" key="1">
    <citation type="journal article" date="2019" name="PLoS ONE">
        <title>Genomic analyses reveal an absence of contemporary introgressive admixture between fin whales and blue whales, despite known hybrids.</title>
        <authorList>
            <person name="Westbury M.V."/>
            <person name="Petersen B."/>
            <person name="Lorenzen E.D."/>
        </authorList>
    </citation>
    <scope>NUCLEOTIDE SEQUENCE [LARGE SCALE GENOMIC DNA]</scope>
    <source>
        <strain evidence="12">FinWhale-01</strain>
    </source>
</reference>
<comment type="pathway">
    <text evidence="1">Carbohydrate degradation; pentose phosphate pathway; D-ribulose 5-phosphate from D-glucose 6-phosphate (oxidative stage): step 1/3.</text>
</comment>
<name>A0A643BL32_BALPH</name>
<evidence type="ECO:0000259" key="11">
    <source>
        <dbReference type="Pfam" id="PF02781"/>
    </source>
</evidence>
<dbReference type="PANTHER" id="PTHR23429:SF0">
    <property type="entry name" value="GLUCOSE-6-PHOSPHATE 1-DEHYDROGENASE"/>
    <property type="match status" value="1"/>
</dbReference>
<evidence type="ECO:0000256" key="8">
    <source>
        <dbReference type="ARBA" id="ARBA00046472"/>
    </source>
</evidence>
<dbReference type="PRINTS" id="PR00079">
    <property type="entry name" value="G6PDHDRGNASE"/>
</dbReference>
<feature type="domain" description="Glucose-6-phosphate dehydrogenase C-terminal" evidence="11">
    <location>
        <begin position="179"/>
        <end position="365"/>
    </location>
</feature>
<comment type="similarity">
    <text evidence="2">Belongs to the glucose-6-phosphate dehydrogenase family.</text>
</comment>
<evidence type="ECO:0000313" key="12">
    <source>
        <dbReference type="EMBL" id="KAB0388687.1"/>
    </source>
</evidence>
<sequence>MAGQVALSRTQVCGILREELYQGDAFHQADTHIFIIMGASWFIDVNPSSGYVAPKGDLAKKKIYPTIWWLFRDGLLPEDTYIVGYARSRLTVADIREQSEPFFKRGCGSDAAPASRRGWNRIIVEKPFGRDLQSSDRLSNHIASLFREDQIYRIDHYLGKEMVQNLMVLRCDWGQGWPFGTEGRGGYFDEFGIIRDVMQNHLLQMLCLVAMEKPASTHSDDVRDEKVKVLKCISEVQASNVVLGQYVGNPNGEGEATKGYLDDPTVPRGSTTATFAAVVLYVENERWDGVPFILRCGKALNERKAEVRLQFRDVAGDIFRQQCKRNELVIRVQPNEAVYTKMMTKKPGMFFNPEESELDLTYGNRY</sequence>
<dbReference type="AlphaFoldDB" id="A0A643BL32"/>
<keyword evidence="5" id="KW-0521">NADP</keyword>
<dbReference type="GO" id="GO:0050661">
    <property type="term" value="F:NADP binding"/>
    <property type="evidence" value="ECO:0007669"/>
    <property type="project" value="InterPro"/>
</dbReference>
<dbReference type="InterPro" id="IPR019796">
    <property type="entry name" value="G6P_DH_AS"/>
</dbReference>
<keyword evidence="7" id="KW-0119">Carbohydrate metabolism</keyword>
<feature type="domain" description="Glucose-6-phosphate dehydrogenase NAD-binding" evidence="10">
    <location>
        <begin position="55"/>
        <end position="103"/>
    </location>
</feature>
<dbReference type="Pfam" id="PF00479">
    <property type="entry name" value="G6PD_N"/>
    <property type="match status" value="2"/>
</dbReference>
<feature type="domain" description="Glucose-6-phosphate dehydrogenase NAD-binding" evidence="10">
    <location>
        <begin position="115"/>
        <end position="165"/>
    </location>
</feature>
<dbReference type="Gene3D" id="3.40.50.720">
    <property type="entry name" value="NAD(P)-binding Rossmann-like Domain"/>
    <property type="match status" value="2"/>
</dbReference>
<evidence type="ECO:0000256" key="1">
    <source>
        <dbReference type="ARBA" id="ARBA00004937"/>
    </source>
</evidence>
<evidence type="ECO:0000256" key="9">
    <source>
        <dbReference type="ARBA" id="ARBA00047696"/>
    </source>
</evidence>
<dbReference type="Gene3D" id="3.30.360.10">
    <property type="entry name" value="Dihydrodipicolinate Reductase, domain 2"/>
    <property type="match status" value="1"/>
</dbReference>
<dbReference type="PANTHER" id="PTHR23429">
    <property type="entry name" value="GLUCOSE-6-PHOSPHATE 1-DEHYDROGENASE G6PD"/>
    <property type="match status" value="1"/>
</dbReference>
<dbReference type="SUPFAM" id="SSF51735">
    <property type="entry name" value="NAD(P)-binding Rossmann-fold domains"/>
    <property type="match status" value="1"/>
</dbReference>
<organism evidence="12 13">
    <name type="scientific">Balaenoptera physalus</name>
    <name type="common">Fin whale</name>
    <name type="synonym">Balaena physalus</name>
    <dbReference type="NCBI Taxonomy" id="9770"/>
    <lineage>
        <taxon>Eukaryota</taxon>
        <taxon>Metazoa</taxon>
        <taxon>Chordata</taxon>
        <taxon>Craniata</taxon>
        <taxon>Vertebrata</taxon>
        <taxon>Euteleostomi</taxon>
        <taxon>Mammalia</taxon>
        <taxon>Eutheria</taxon>
        <taxon>Laurasiatheria</taxon>
        <taxon>Artiodactyla</taxon>
        <taxon>Whippomorpha</taxon>
        <taxon>Cetacea</taxon>
        <taxon>Mysticeti</taxon>
        <taxon>Balaenopteridae</taxon>
        <taxon>Balaenoptera</taxon>
    </lineage>
</organism>
<dbReference type="InterPro" id="IPR001282">
    <property type="entry name" value="G6P_DH"/>
</dbReference>
<evidence type="ECO:0000256" key="7">
    <source>
        <dbReference type="ARBA" id="ARBA00023277"/>
    </source>
</evidence>
<evidence type="ECO:0000256" key="5">
    <source>
        <dbReference type="ARBA" id="ARBA00022857"/>
    </source>
</evidence>
<evidence type="ECO:0000256" key="6">
    <source>
        <dbReference type="ARBA" id="ARBA00023002"/>
    </source>
</evidence>
<evidence type="ECO:0000313" key="13">
    <source>
        <dbReference type="Proteomes" id="UP000437017"/>
    </source>
</evidence>
<keyword evidence="4" id="KW-0313">Glucose metabolism</keyword>
<dbReference type="InterPro" id="IPR022674">
    <property type="entry name" value="G6P_DH_NAD-bd"/>
</dbReference>
<dbReference type="OrthoDB" id="60984at2759"/>
<dbReference type="EMBL" id="SGJD01013309">
    <property type="protein sequence ID" value="KAB0388687.1"/>
    <property type="molecule type" value="Genomic_DNA"/>
</dbReference>
<dbReference type="EC" id="1.1.1.49" evidence="3"/>
<evidence type="ECO:0000256" key="4">
    <source>
        <dbReference type="ARBA" id="ARBA00022526"/>
    </source>
</evidence>
<dbReference type="GO" id="GO:0009051">
    <property type="term" value="P:pentose-phosphate shunt, oxidative branch"/>
    <property type="evidence" value="ECO:0007669"/>
    <property type="project" value="TreeGrafter"/>
</dbReference>
<evidence type="ECO:0000259" key="10">
    <source>
        <dbReference type="Pfam" id="PF00479"/>
    </source>
</evidence>
<dbReference type="Pfam" id="PF02781">
    <property type="entry name" value="G6PD_C"/>
    <property type="match status" value="1"/>
</dbReference>
<comment type="catalytic activity">
    <reaction evidence="9">
        <text>D-glucose 6-phosphate + NADP(+) = 6-phospho-D-glucono-1,5-lactone + NADPH + H(+)</text>
        <dbReference type="Rhea" id="RHEA:15841"/>
        <dbReference type="ChEBI" id="CHEBI:15378"/>
        <dbReference type="ChEBI" id="CHEBI:57783"/>
        <dbReference type="ChEBI" id="CHEBI:57955"/>
        <dbReference type="ChEBI" id="CHEBI:58349"/>
        <dbReference type="ChEBI" id="CHEBI:61548"/>
        <dbReference type="EC" id="1.1.1.49"/>
    </reaction>
    <physiologicalReaction direction="left-to-right" evidence="9">
        <dbReference type="Rhea" id="RHEA:15842"/>
    </physiologicalReaction>
</comment>
<dbReference type="GO" id="GO:0004345">
    <property type="term" value="F:glucose-6-phosphate dehydrogenase activity"/>
    <property type="evidence" value="ECO:0007669"/>
    <property type="project" value="UniProtKB-EC"/>
</dbReference>